<dbReference type="EC" id="2.1.1.-" evidence="1"/>
<dbReference type="InterPro" id="IPR010719">
    <property type="entry name" value="MnmM_MeTrfase"/>
</dbReference>
<accession>A0A1D7QSW4</accession>
<dbReference type="Pfam" id="PF06962">
    <property type="entry name" value="rRNA_methylase"/>
    <property type="match status" value="1"/>
</dbReference>
<dbReference type="Gene3D" id="3.40.50.150">
    <property type="entry name" value="Vaccinia Virus protein VP39"/>
    <property type="match status" value="1"/>
</dbReference>
<dbReference type="PANTHER" id="PTHR35276:SF1">
    <property type="entry name" value="TRNA (MNM(5)S(2)U34)-METHYLTRANSFERASE, CHLOROPLASTIC"/>
    <property type="match status" value="1"/>
</dbReference>
<dbReference type="GO" id="GO:0008168">
    <property type="term" value="F:methyltransferase activity"/>
    <property type="evidence" value="ECO:0007669"/>
    <property type="project" value="UniProtKB-KW"/>
</dbReference>
<keyword evidence="1" id="KW-0808">Transferase</keyword>
<protein>
    <submittedName>
        <fullName evidence="1">SAM-dependent methyltransferase, MraW methylase family</fullName>
        <ecNumber evidence="1">2.1.1.-</ecNumber>
    </submittedName>
</protein>
<keyword evidence="1" id="KW-0489">Methyltransferase</keyword>
<dbReference type="STRING" id="632773.BBEV_0733"/>
<sequence length="168" mass="18355">MDATVGNGHDTAFLAELVGPSGEVYGFDIQQQAIEAAHVRLQEAGTLDHVRLIQDGHETIPDYLPVAKSVQGAVFNLGYLPGADKSVITLPDTTLTALKALMKRLTKGGIIVLVVYHGHPGGANERDALRHFTQRLPQSSWHVLEYGFTNQINHPPFIIALEKKRNLS</sequence>
<gene>
    <name evidence="1" type="ORF">BBEV_0733</name>
</gene>
<dbReference type="AlphaFoldDB" id="A0A1D7QSW4"/>
<name>A0A1D7QSW4_9BACI</name>
<dbReference type="KEGG" id="bbev:BBEV_0733"/>
<dbReference type="SUPFAM" id="SSF53335">
    <property type="entry name" value="S-adenosyl-L-methionine-dependent methyltransferases"/>
    <property type="match status" value="1"/>
</dbReference>
<evidence type="ECO:0000313" key="1">
    <source>
        <dbReference type="EMBL" id="AOM82105.1"/>
    </source>
</evidence>
<dbReference type="EMBL" id="CP012502">
    <property type="protein sequence ID" value="AOM82105.1"/>
    <property type="molecule type" value="Genomic_DNA"/>
</dbReference>
<dbReference type="GO" id="GO:0032259">
    <property type="term" value="P:methylation"/>
    <property type="evidence" value="ECO:0007669"/>
    <property type="project" value="UniProtKB-KW"/>
</dbReference>
<keyword evidence="2" id="KW-1185">Reference proteome</keyword>
<evidence type="ECO:0000313" key="2">
    <source>
        <dbReference type="Proteomes" id="UP000094463"/>
    </source>
</evidence>
<dbReference type="Proteomes" id="UP000094463">
    <property type="component" value="Chromosome"/>
</dbReference>
<proteinExistence type="predicted"/>
<reference evidence="1 2" key="1">
    <citation type="submission" date="2015-08" db="EMBL/GenBank/DDBJ databases">
        <title>The complete genome sequence of Bacillus beveridgei MLTeJB.</title>
        <authorList>
            <person name="Hanson T.E."/>
            <person name="Mesa C."/>
            <person name="Basesman S.M."/>
            <person name="Oremland R.S."/>
        </authorList>
    </citation>
    <scope>NUCLEOTIDE SEQUENCE [LARGE SCALE GENOMIC DNA]</scope>
    <source>
        <strain evidence="1 2">MLTeJB</strain>
    </source>
</reference>
<dbReference type="PATRIC" id="fig|632773.3.peg.769"/>
<dbReference type="InterPro" id="IPR029063">
    <property type="entry name" value="SAM-dependent_MTases_sf"/>
</dbReference>
<organism evidence="1 2">
    <name type="scientific">Salisediminibacterium beveridgei</name>
    <dbReference type="NCBI Taxonomy" id="632773"/>
    <lineage>
        <taxon>Bacteria</taxon>
        <taxon>Bacillati</taxon>
        <taxon>Bacillota</taxon>
        <taxon>Bacilli</taxon>
        <taxon>Bacillales</taxon>
        <taxon>Bacillaceae</taxon>
        <taxon>Salisediminibacterium</taxon>
    </lineage>
</organism>
<dbReference type="PANTHER" id="PTHR35276">
    <property type="entry name" value="S-ADENOSYL-L-METHIONINE-DEPENDENT METHYLTRANSFERASES SUPERFAMILY PROTEIN"/>
    <property type="match status" value="1"/>
</dbReference>